<comment type="caution">
    <text evidence="9">The sequence shown here is derived from an EMBL/GenBank/DDBJ whole genome shotgun (WGS) entry which is preliminary data.</text>
</comment>
<dbReference type="Gene3D" id="3.40.50.12390">
    <property type="match status" value="2"/>
</dbReference>
<dbReference type="Gene3D" id="2.30.30.750">
    <property type="match status" value="1"/>
</dbReference>
<sequence>MGVPKFYRWLCNRYPEIVSDFEEYSPNLMDNLYLDLNGIIHNCTHPSSALVCTLSEHEVFSAIFASIDHFFKTVQPRKRFFIAVDGSAPRAKLNQQRQRRFKAASDIRKSLDALINKGILTGAEVADLMPDYTRTGDPMKDHIFDSNCITPGTAFMQRLHAHLEMYLATKVSSDPLYSGVDIYYSGYNCPGEGEHKIMDFIRSIQRQNPGYKGSERHMLYSADADLIMLALALNEPDFFILRDKPRFSKSQREHELAVLKDSAPLKLPDSYPHQVLSVRTLLDCWTLEHKEALEQRARALGVPFRWDPAAIAADFVLLTMFLGNDFLPHLPGLDIHEHAVDVFLDQYVRTLPELGGYLTELTGFDQKDGTSPSKFNLPRTLTFVARVAAVLESPMYLEKRPKVQSYLASKGFDPITAPEDLDLIPQSHDPADIEAALQSLQLEGDETATMEAQARVSAELKAWYYGTKFKGMRPALPADTTVTHPAVTTSDAAEEEETISFHRSLHTEYVKAIYWVMGYYFDGCPSWAWYYPFFYGPMASDLSQTLGYMTGASVEFNLAAPYRPFEQLLAVLPRLSAHCLPRAFDAVISDKASPIYSLYDDTHVDLDMEFAKYEWQAVVLVPFLNESLMLDAVTQLVDGSTINTRELDRNLVGPTQLLRSGQHQQPLHFIPLEYLRLPPKVNVQFNDMAGHTVEDTVFRREVAGVFVHVAPTSYPFFDMHPITSWPAPVVQVMPGFPTKALAWPVAPRPIQVPPAPASIDSIFAPFSRVVTSLESVNVAVFQHASHNASFVTSLETATGAHLQAIQSGQVYAGWPVIRPAKLVALATPAGKIIHSDPSDPEARQFTVSAAATGKLQKQLLSTLAVRVVPAALALVRMFVEHSSNARGQAVALYGPAVTVPAEMVIPEAKLTPAATRSFRSASEEMRVGFVLVTEGEMKGHIGVPTPDGRLRVTSSPPGAAEFAVQTDRWLRLGQAARQLSLDPGALGRLLTQAKFMNKRRPVFVGLGVRNPSNHSVAPGLVDDSQGVSVSATFMEQMAKLKARCPLLFKVFASITGAAEDFDLERTAQLVNKRFPSTAATEAGSETTDPVYSKADLKADTLPEPAVVTAASLWEYLNFVDAFLRTSNSPFPPRYTVCGGEGVEAIPGPQLDLYRAPKLSGPTAPIVIDMPGSYHFVTHPPVAVPEHQRVTAVGQRVMYAGSSGPVGLGVGGTVVLIDHTKGTAGVIWDVPPLTGVTLAGRLSAPVGTVVSLELLYRHTAPNTAPGQRAPRQHFQAPQRPNKPEVTYRPAKSVSEEANPWTGKGRASRDLKPRVIEPSKRTEPATTAASGRDTRRDRGRGKGKSREPLAKPAQAQQGVAPPRAEKTDKAAAQPRRWNRPAPRRTDGDLGLGLLPHLAGDSKPAEPFPVIPKEKKTTPKMSRKQARGRGMMAGVDEDGLV</sequence>
<evidence type="ECO:0000259" key="6">
    <source>
        <dbReference type="Pfam" id="PF03159"/>
    </source>
</evidence>
<dbReference type="OrthoDB" id="372487at2759"/>
<dbReference type="Gene3D" id="2.170.260.40">
    <property type="match status" value="1"/>
</dbReference>
<comment type="similarity">
    <text evidence="4">Belongs to the 5'-3' exonuclease family.</text>
</comment>
<evidence type="ECO:0000259" key="7">
    <source>
        <dbReference type="Pfam" id="PF17846"/>
    </source>
</evidence>
<dbReference type="InterPro" id="IPR041385">
    <property type="entry name" value="SH3_12"/>
</dbReference>
<dbReference type="InterPro" id="IPR041412">
    <property type="entry name" value="Xrn1_helical"/>
</dbReference>
<dbReference type="Gene3D" id="1.25.40.1050">
    <property type="match status" value="1"/>
</dbReference>
<evidence type="ECO:0000256" key="4">
    <source>
        <dbReference type="ARBA" id="ARBA00038299"/>
    </source>
</evidence>
<dbReference type="InterPro" id="IPR004859">
    <property type="entry name" value="Xrn1_N"/>
</dbReference>
<keyword evidence="2" id="KW-0378">Hydrolase</keyword>
<proteinExistence type="inferred from homology"/>
<evidence type="ECO:0000256" key="5">
    <source>
        <dbReference type="SAM" id="MobiDB-lite"/>
    </source>
</evidence>
<keyword evidence="1" id="KW-0540">Nuclease</keyword>
<feature type="domain" description="Xrn1 N-terminal" evidence="6">
    <location>
        <begin position="1"/>
        <end position="243"/>
    </location>
</feature>
<evidence type="ECO:0000256" key="2">
    <source>
        <dbReference type="ARBA" id="ARBA00022801"/>
    </source>
</evidence>
<gene>
    <name evidence="9" type="ORF">J8273_8090</name>
</gene>
<protein>
    <submittedName>
        <fullName evidence="9">5'-3' exonuclease N-terminus</fullName>
    </submittedName>
</protein>
<reference evidence="9" key="1">
    <citation type="submission" date="2021-05" db="EMBL/GenBank/DDBJ databases">
        <title>A free-living protist that lacks canonical eukaryotic 1 DNA replication and segregation systems.</title>
        <authorList>
            <person name="Salas-Leiva D.E."/>
            <person name="Tromer E.C."/>
            <person name="Curtis B.A."/>
            <person name="Jerlstrom-Hultqvist J."/>
            <person name="Kolisko M."/>
            <person name="Yi Z."/>
            <person name="Salas-Leiva J.S."/>
            <person name="Gallot-Lavallee L."/>
            <person name="Kops G.J.P.L."/>
            <person name="Archibald J.M."/>
            <person name="Simpson A.G.B."/>
            <person name="Roger A.J."/>
        </authorList>
    </citation>
    <scope>NUCLEOTIDE SEQUENCE</scope>
    <source>
        <strain evidence="9">BICM</strain>
    </source>
</reference>
<dbReference type="GO" id="GO:0003723">
    <property type="term" value="F:RNA binding"/>
    <property type="evidence" value="ECO:0007669"/>
    <property type="project" value="TreeGrafter"/>
</dbReference>
<dbReference type="GO" id="GO:0005634">
    <property type="term" value="C:nucleus"/>
    <property type="evidence" value="ECO:0007669"/>
    <property type="project" value="TreeGrafter"/>
</dbReference>
<feature type="compositionally biased region" description="Low complexity" evidence="5">
    <location>
        <begin position="1389"/>
        <end position="1398"/>
    </location>
</feature>
<dbReference type="Pfam" id="PF17846">
    <property type="entry name" value="XRN_M"/>
    <property type="match status" value="2"/>
</dbReference>
<dbReference type="InterPro" id="IPR047007">
    <property type="entry name" value="XRN1_D1_sf"/>
</dbReference>
<dbReference type="Proteomes" id="UP000717585">
    <property type="component" value="Unassembled WGS sequence"/>
</dbReference>
<feature type="compositionally biased region" description="Basic and acidic residues" evidence="5">
    <location>
        <begin position="1305"/>
        <end position="1321"/>
    </location>
</feature>
<dbReference type="EMBL" id="JAHDYR010000066">
    <property type="protein sequence ID" value="KAG9390053.1"/>
    <property type="molecule type" value="Genomic_DNA"/>
</dbReference>
<evidence type="ECO:0000313" key="10">
    <source>
        <dbReference type="Proteomes" id="UP000717585"/>
    </source>
</evidence>
<evidence type="ECO:0000259" key="8">
    <source>
        <dbReference type="Pfam" id="PF18129"/>
    </source>
</evidence>
<dbReference type="GO" id="GO:0004534">
    <property type="term" value="F:5'-3' RNA exonuclease activity"/>
    <property type="evidence" value="ECO:0007669"/>
    <property type="project" value="TreeGrafter"/>
</dbReference>
<feature type="domain" description="Xrn1 helical" evidence="7">
    <location>
        <begin position="309"/>
        <end position="390"/>
    </location>
</feature>
<feature type="domain" description="5'-3' exoribonuclease 1 SH3-like" evidence="8">
    <location>
        <begin position="1191"/>
        <end position="1251"/>
    </location>
</feature>
<dbReference type="PANTHER" id="PTHR12341:SF7">
    <property type="entry name" value="5'-3' EXORIBONUCLEASE 1"/>
    <property type="match status" value="1"/>
</dbReference>
<name>A0A8J6DZ02_9EUKA</name>
<feature type="region of interest" description="Disordered" evidence="5">
    <location>
        <begin position="1260"/>
        <end position="1438"/>
    </location>
</feature>
<keyword evidence="10" id="KW-1185">Reference proteome</keyword>
<dbReference type="Pfam" id="PF18129">
    <property type="entry name" value="SH3_12"/>
    <property type="match status" value="1"/>
</dbReference>
<accession>A0A8J6DZ02</accession>
<dbReference type="InterPro" id="IPR027073">
    <property type="entry name" value="5_3_exoribonuclease"/>
</dbReference>
<dbReference type="CDD" id="cd18673">
    <property type="entry name" value="PIN_XRN1-2-like"/>
    <property type="match status" value="1"/>
</dbReference>
<keyword evidence="3 9" id="KW-0269">Exonuclease</keyword>
<dbReference type="InterPro" id="IPR047008">
    <property type="entry name" value="XRN1_SH3_sf"/>
</dbReference>
<dbReference type="PANTHER" id="PTHR12341">
    <property type="entry name" value="5'-&gt;3' EXORIBONUCLEASE"/>
    <property type="match status" value="1"/>
</dbReference>
<dbReference type="Pfam" id="PF03159">
    <property type="entry name" value="XRN_N"/>
    <property type="match status" value="1"/>
</dbReference>
<feature type="domain" description="Xrn1 helical" evidence="7">
    <location>
        <begin position="495"/>
        <end position="697"/>
    </location>
</feature>
<dbReference type="GO" id="GO:0000956">
    <property type="term" value="P:nuclear-transcribed mRNA catabolic process"/>
    <property type="evidence" value="ECO:0007669"/>
    <property type="project" value="TreeGrafter"/>
</dbReference>
<evidence type="ECO:0000256" key="1">
    <source>
        <dbReference type="ARBA" id="ARBA00022722"/>
    </source>
</evidence>
<evidence type="ECO:0000256" key="3">
    <source>
        <dbReference type="ARBA" id="ARBA00022839"/>
    </source>
</evidence>
<organism evidence="9 10">
    <name type="scientific">Carpediemonas membranifera</name>
    <dbReference type="NCBI Taxonomy" id="201153"/>
    <lineage>
        <taxon>Eukaryota</taxon>
        <taxon>Metamonada</taxon>
        <taxon>Carpediemonas-like organisms</taxon>
        <taxon>Carpediemonas</taxon>
    </lineage>
</organism>
<evidence type="ECO:0000313" key="9">
    <source>
        <dbReference type="EMBL" id="KAG9390053.1"/>
    </source>
</evidence>